<organism evidence="2 3">
    <name type="scientific">Bradyrhizobium ivorense</name>
    <dbReference type="NCBI Taxonomy" id="2511166"/>
    <lineage>
        <taxon>Bacteria</taxon>
        <taxon>Pseudomonadati</taxon>
        <taxon>Pseudomonadota</taxon>
        <taxon>Alphaproteobacteria</taxon>
        <taxon>Hyphomicrobiales</taxon>
        <taxon>Nitrobacteraceae</taxon>
        <taxon>Bradyrhizobium</taxon>
    </lineage>
</organism>
<proteinExistence type="predicted"/>
<protein>
    <submittedName>
        <fullName evidence="2">Uncharacterized protein</fullName>
    </submittedName>
</protein>
<keyword evidence="3" id="KW-1185">Reference proteome</keyword>
<evidence type="ECO:0000313" key="2">
    <source>
        <dbReference type="EMBL" id="VIO80939.1"/>
    </source>
</evidence>
<dbReference type="Proteomes" id="UP000328092">
    <property type="component" value="Unassembled WGS sequence"/>
</dbReference>
<accession>A0A508U2F8</accession>
<gene>
    <name evidence="2" type="ORF">CI1B_86290</name>
</gene>
<sequence length="46" mass="4691">MIAGNDIANGCASSLTDRLSRPPSRASKARRVGSDSAAKVRSSVSS</sequence>
<dbReference type="AlphaFoldDB" id="A0A508U2F8"/>
<feature type="region of interest" description="Disordered" evidence="1">
    <location>
        <begin position="1"/>
        <end position="46"/>
    </location>
</feature>
<name>A0A508U2F8_9BRAD</name>
<evidence type="ECO:0000256" key="1">
    <source>
        <dbReference type="SAM" id="MobiDB-lite"/>
    </source>
</evidence>
<comment type="caution">
    <text evidence="2">The sequence shown here is derived from an EMBL/GenBank/DDBJ whole genome shotgun (WGS) entry which is preliminary data.</text>
</comment>
<evidence type="ECO:0000313" key="3">
    <source>
        <dbReference type="Proteomes" id="UP000328092"/>
    </source>
</evidence>
<reference evidence="2" key="1">
    <citation type="submission" date="2019-02" db="EMBL/GenBank/DDBJ databases">
        <authorList>
            <person name="Pothier F.J."/>
        </authorList>
    </citation>
    <scope>NUCLEOTIDE SEQUENCE</scope>
    <source>
        <strain evidence="2">CI-1B</strain>
    </source>
</reference>
<dbReference type="EMBL" id="CAADFC020000044">
    <property type="protein sequence ID" value="VIO80939.1"/>
    <property type="molecule type" value="Genomic_DNA"/>
</dbReference>